<sequence length="233" mass="26889">MKRILDQKTCKFRRHFTLIELLVVIAIIAILASLLIPILGKAREKAISVDCQNRLRQMHIAETMWGDDNDNLMIQVNGTADPNHNIWLGQISTYLGYPGDEWGPGISPDLKNTSSNAYRCPKADLSGLRWWEWTWYGYSLYAGARSRPSRWDPVQRNNVSKPVGAVMFIDSISFQTRSDQYFLIMNSENLHSGKYRNMIFVDGHVRANVTMEQQIVDPNDPTYFYEWAFYTGK</sequence>
<keyword evidence="1" id="KW-0472">Membrane</keyword>
<evidence type="ECO:0000313" key="2">
    <source>
        <dbReference type="EMBL" id="WDE98941.1"/>
    </source>
</evidence>
<keyword evidence="1" id="KW-0812">Transmembrane</keyword>
<protein>
    <submittedName>
        <fullName evidence="2">Type II secretion system protein</fullName>
    </submittedName>
</protein>
<evidence type="ECO:0000313" key="3">
    <source>
        <dbReference type="Proteomes" id="UP001214250"/>
    </source>
</evidence>
<proteinExistence type="predicted"/>
<evidence type="ECO:0000256" key="1">
    <source>
        <dbReference type="SAM" id="Phobius"/>
    </source>
</evidence>
<name>A0ABY7VYE6_9BACT</name>
<keyword evidence="1" id="KW-1133">Transmembrane helix</keyword>
<keyword evidence="3" id="KW-1185">Reference proteome</keyword>
<dbReference type="Gene3D" id="3.30.700.10">
    <property type="entry name" value="Glycoprotein, Type 4 Pilin"/>
    <property type="match status" value="1"/>
</dbReference>
<organism evidence="2 3">
    <name type="scientific">Lentisphaera profundi</name>
    <dbReference type="NCBI Taxonomy" id="1658616"/>
    <lineage>
        <taxon>Bacteria</taxon>
        <taxon>Pseudomonadati</taxon>
        <taxon>Lentisphaerota</taxon>
        <taxon>Lentisphaeria</taxon>
        <taxon>Lentisphaerales</taxon>
        <taxon>Lentisphaeraceae</taxon>
        <taxon>Lentisphaera</taxon>
    </lineage>
</organism>
<dbReference type="EMBL" id="CP117812">
    <property type="protein sequence ID" value="WDE98941.1"/>
    <property type="molecule type" value="Genomic_DNA"/>
</dbReference>
<gene>
    <name evidence="2" type="ORF">PQO03_13965</name>
</gene>
<feature type="transmembrane region" description="Helical" evidence="1">
    <location>
        <begin position="21"/>
        <end position="40"/>
    </location>
</feature>
<dbReference type="NCBIfam" id="TIGR02532">
    <property type="entry name" value="IV_pilin_GFxxxE"/>
    <property type="match status" value="1"/>
</dbReference>
<accession>A0ABY7VYE6</accession>
<dbReference type="InterPro" id="IPR045584">
    <property type="entry name" value="Pilin-like"/>
</dbReference>
<dbReference type="Proteomes" id="UP001214250">
    <property type="component" value="Chromosome 2"/>
</dbReference>
<dbReference type="RefSeq" id="WP_274153807.1">
    <property type="nucleotide sequence ID" value="NZ_CP117812.1"/>
</dbReference>
<dbReference type="SUPFAM" id="SSF54523">
    <property type="entry name" value="Pili subunits"/>
    <property type="match status" value="1"/>
</dbReference>
<dbReference type="InterPro" id="IPR012902">
    <property type="entry name" value="N_methyl_site"/>
</dbReference>
<reference evidence="2 3" key="1">
    <citation type="submission" date="2023-02" db="EMBL/GenBank/DDBJ databases">
        <title>Genome sequence of Lentisphaera profundi SAORIC-696.</title>
        <authorList>
            <person name="Kim e."/>
            <person name="Cho J.-C."/>
            <person name="Choi A."/>
            <person name="Kang I."/>
        </authorList>
    </citation>
    <scope>NUCLEOTIDE SEQUENCE [LARGE SCALE GENOMIC DNA]</scope>
    <source>
        <strain evidence="2 3">SAORIC-696</strain>
    </source>
</reference>
<dbReference type="PANTHER" id="PTHR30093">
    <property type="entry name" value="GENERAL SECRETION PATHWAY PROTEIN G"/>
    <property type="match status" value="1"/>
</dbReference>